<keyword evidence="1" id="KW-0677">Repeat</keyword>
<proteinExistence type="predicted"/>
<dbReference type="InterPro" id="IPR022385">
    <property type="entry name" value="Rhs_assc_core"/>
</dbReference>
<dbReference type="Gene3D" id="2.180.10.10">
    <property type="entry name" value="RHS repeat-associated core"/>
    <property type="match status" value="8"/>
</dbReference>
<feature type="compositionally biased region" description="Basic and acidic residues" evidence="2">
    <location>
        <begin position="217"/>
        <end position="240"/>
    </location>
</feature>
<dbReference type="InterPro" id="IPR006530">
    <property type="entry name" value="YD"/>
</dbReference>
<name>G5IAE8_9FIRM</name>
<evidence type="ECO:0000256" key="3">
    <source>
        <dbReference type="SAM" id="SignalP"/>
    </source>
</evidence>
<evidence type="ECO:0000259" key="4">
    <source>
        <dbReference type="Pfam" id="PF20148"/>
    </source>
</evidence>
<feature type="region of interest" description="Disordered" evidence="2">
    <location>
        <begin position="3137"/>
        <end position="3208"/>
    </location>
</feature>
<feature type="compositionally biased region" description="Low complexity" evidence="2">
    <location>
        <begin position="57"/>
        <end position="84"/>
    </location>
</feature>
<evidence type="ECO:0000259" key="5">
    <source>
        <dbReference type="Pfam" id="PF25023"/>
    </source>
</evidence>
<feature type="region of interest" description="Disordered" evidence="2">
    <location>
        <begin position="57"/>
        <end position="240"/>
    </location>
</feature>
<dbReference type="InterPro" id="IPR056823">
    <property type="entry name" value="TEN-like_YD-shell"/>
</dbReference>
<dbReference type="NCBIfam" id="TIGR01643">
    <property type="entry name" value="YD_repeat_2x"/>
    <property type="match status" value="28"/>
</dbReference>
<dbReference type="SUPFAM" id="SSF63829">
    <property type="entry name" value="Calcium-dependent phosphotriesterase"/>
    <property type="match status" value="1"/>
</dbReference>
<feature type="domain" description="Teneurin-like YD-shell" evidence="5">
    <location>
        <begin position="1717"/>
        <end position="1898"/>
    </location>
</feature>
<feature type="compositionally biased region" description="Basic and acidic residues" evidence="2">
    <location>
        <begin position="128"/>
        <end position="182"/>
    </location>
</feature>
<feature type="domain" description="Teneurin-like YD-shell" evidence="5">
    <location>
        <begin position="1091"/>
        <end position="1220"/>
    </location>
</feature>
<accession>G5IAE8</accession>
<feature type="compositionally biased region" description="Basic and acidic residues" evidence="2">
    <location>
        <begin position="3147"/>
        <end position="3163"/>
    </location>
</feature>
<feature type="compositionally biased region" description="Polar residues" evidence="2">
    <location>
        <begin position="1044"/>
        <end position="1055"/>
    </location>
</feature>
<comment type="caution">
    <text evidence="6">The sequence shown here is derived from an EMBL/GenBank/DDBJ whole genome shotgun (WGS) entry which is preliminary data.</text>
</comment>
<dbReference type="PANTHER" id="PTHR32305">
    <property type="match status" value="1"/>
</dbReference>
<sequence length="3237" mass="357824">MKKKYGFILKKALSCMLITAMLTPNVTPIAAYAAETIRNRPRYVDFSRPEALRLEDLGLTNGTLLETTGGTTTESSTGSSNEGSGTEGNGQENPGGNSQEESKEETNAGTETSKPAGEETGGQGGSGEESKPGESGTEESKPEESKPEESKPGESKPEESKPEESKPGESQPEESKPGESKPGESQSGESKPGESQSEESQPEESTPGTGIDESLPEESKPEAGLLEKPEIATPSEAREPESYYNYDEYIDEPDGVLVQFNEAYRTYQTGDGEYVTIAGGYSGLYKDEDGVVRQTSNTLVESAAPARARSAVSSVEYENEAGSSRVVIPEKLSAYKGIHIEKGDYQVDLTPDGGNFKKSVVAGNAIRYSDVYPGIDYQYTLAGNTLKEDIILLEKTSRNEFSFRIKTNGLKAAQSGNTIILYHTDKKKPEFVLEAPLMIDDAGETSEKLKLTLNGEEGAYKATVTADKKWLEEEDRSYPVRIDPSTVNMVPSKFVLVHVADGQPSKFLGNMGPMYAGWRDGYGNMRTYVAINGDWSQVIGQALCTSATFRIGVQSGNGVGKTEIELRAPNSEWNALSLTWNQIKEPLSELQGVLDSPGKDGTLEYDITELMQAWISSTRLQAGLVLQAASEPKSEAQAPLRMPAESFYNRDNPAMGPRIDISWEGELTGDLDSLDIDALTAKVSPAITDSGSGGKTAMGVLGHGISQGGSTVTWKLIETENGNEAAEGETTADSSYTSPDFSKDMAFNGAFNSQAKSGNWQSSPLVTADDLETDTIYQIVAEAEGKALEEDPETGEMVPGEETVTSDTVETDEFLLYEVQSLDLLIRIADHYQVDKSTILRDNRLANGLTFEGDVLFIRNPKVSTPYTPKQLTESEKMMIDMLLNGMGMSCVFDHEPINMNTGDFYMQQTDASVEELGGTSKIERSYNSIAAFARSYFGIGWSSPFGERLTVRHNGDILYRKADGGAINFKKQADGTYRAPDGYDMVIRTTDTIEIETPDGETKRLNVASPSNAEPESAGNTSSVHEIATPSDAQPKSVKRPMSGTNTATPSNAALQDDEGQEDDSEEPDEDTEIPAATAWELEDKEGTVKTFDARGLLYYTTDRRGYRTTLIYDENDDVCQIKTPSGKRFDVTTDELHRITAITLPNGGELSYVYDDNNNLISATDAEGGVRRYEYDDNHHMTAWYDENGNRIVENVYDSDGRVTRQTDAEGNTAVLEYLDGCTVSTDNRGNVTRYYVDGQKRISRIEYPDGSQKSYTYTADNRRATETDERGIETSYTYDENGNILTQTRGDGTVSRFTWNQWSQPLSVTDYEGNTTVYTYDEVGNLLSVTDGEGNRVTYNYDEQNRMISMTDANGGTSVFTYDGAVITSMKDGEGHVWEFTYDSMNQVLTATDPLGNTQTYEYNRKGWNISVTEKDGGTSYHEYDAVGTVLSITDAMGVKTTFTYDKMYNILSGKDALGQTLTYEYDKNYNKIKEIDAKGNQTGYTYDARNRLVKITDALGQEIRYELDGRGNIVKATDRRGKTVETQYHQVLNLPVLTKDALGHETYYQYDGNGRLKKITYPDGTALTYAYDKAGRAVKMTAQNGLVTEIGYDGNGNIVRITDDASRVYRFEYDKNNRLLKSTDPLGGETVYTYDEVGNLTGETDANGHSTGYAYDAAGRLTQIKDALSGTVTSEYDLNGNLLKSTDQNNHTTTWNYDVIGQLLAQVNPAGYITAVEYDSLGNVSKVTDALKGETTAQMDALSRTVQKTDALGGVYTYEYDKNGNLLTITMPDSDTVAMSYDGANRMTYYRDEASVVTRYEYDSMGRIVKAQDTAGNVMNYEYDVSGNLVKQVDTIGREAVYEYDKFNRLISVTGTDGASTAYTYDPLDRLTSVTQADGTVTTYEYDPVGNLIKTTEPGEAVYTYAYDAINRLTGKVNPLGASTQFQYDAKGNLLSSTDANGVQKTFVYDEIDRMISLTDGNGGTTGYGYDELSRLISMVTPEGNTQEYRYDALGRMTKEKDANGLITEHQYDVMGNLVKSISPKGAETSYTYDKHDELTSVTDAMGHVTAYEVDLNRMVTKMIQKNGGEYSYTYDAVHRLTEMTTPLGHKRVFTYDSADNIVKESDNLGRTSTYQYDIMHRMTKAVNAKGGVTTFGYDIRGNQNELINAMGYTWKYQYDLIDQLTAGVDPEGKATQFTYDLVGNLTAVKKPGERTTSYQYDNNYNQTAWTDPKGYVYQVSYDKDNRMVGTVDPLGQTQAVNYDAGSRVTAIRDKMGLSQEFTYDAHGNILTRRATDGLMTGYQYDILDRLIKVTDPMGYETQYGYDEMGNITSMTNPQKHVTKYTYDLENNMTSLTSPMGRVEQFTYDVAGRLESRLTPKGDTIRYDYDKLNGLADKTYENAKGEETDHPVQMGYNAMGQRISMEDITGESSYTYDGLGRLKTAVNGSGKKVEYVYDEADNLAGIIYPDGYEVKYEYDKNDNITKLTDRDGRSTGYEYDALNRLTKVTRPDGGVSRYTYNARDQIVEAENLCSCGFVISDYKYTYNDAGLITAETAKECLFTSALDTGHKGGAGDKCAHVTENPWQNQNPEWQTTKRTFKYDNNGQLLECKEDKGQFDKLTYTYTYDEAGNRTLAKRQDVFGYYERDQRTYTYNADNQMVSAVVCEGNLTKKYTFTYDANGNLTAECYKNCAEVRYQYDTENRLAAVYDTQRLLMAAAYDGDGNRTFQLNYNPDAVCGYGKNVSGEIFMPAHSKNEDGSLTAEGELFSYICSATGRAYDLTEYVNDTNRQYTEVLTAYTVNSEATDSYSYAGNQRNSRNSIWTEARDVIQNETSFYLYDGRGSVTGVTWDKSRVTAVYQYDPYGQVTLGTTDHVDFYGYNGESYNPNTGLEYLRARYYNANQGRFFQEDTYLGDITDPLTLNRYAYVKNSPLNYVDPSGHWSIPKSWLPPTESNIVRKDDGIPIANDSNAQFDWDTWVNEIGGNLSTRQKKELIAAMKEAEDSSYTISCGNIINIGDSALNFINSFFIGAATAVIENTTAFYNLPREWITLAQGRDFTSLSDIMENYVPNRAAFYAGKLVGDLASFAEGIKFAYLGATGAIGGVIAAAPSGSTSLIITAASVTAVTEGMLISANALGDIFISVKALGVEISQSSSGGGASKGDSETDNVTKGKSRAPEKGTPGSVYEQIDDKGNVMSKTKYGENGKPEYRDDLMGKPHYDKSTGQYLDQHRHEFKYNEKGQPIGEKVSPIPD</sequence>
<feature type="compositionally biased region" description="Acidic residues" evidence="2">
    <location>
        <begin position="1057"/>
        <end position="1074"/>
    </location>
</feature>
<dbReference type="InterPro" id="IPR031325">
    <property type="entry name" value="RHS_repeat"/>
</dbReference>
<dbReference type="NCBIfam" id="NF033679">
    <property type="entry name" value="DNRLRE_dom"/>
    <property type="match status" value="1"/>
</dbReference>
<feature type="chain" id="PRO_5003478445" description="LysM domain-containing protein" evidence="3">
    <location>
        <begin position="34"/>
        <end position="3237"/>
    </location>
</feature>
<dbReference type="Pfam" id="PF20148">
    <property type="entry name" value="DUF6531"/>
    <property type="match status" value="1"/>
</dbReference>
<dbReference type="PANTHER" id="PTHR32305:SF15">
    <property type="entry name" value="PROTEIN RHSA-RELATED"/>
    <property type="match status" value="1"/>
</dbReference>
<dbReference type="EMBL" id="ADLN01000002">
    <property type="protein sequence ID" value="EHI61505.1"/>
    <property type="molecule type" value="Genomic_DNA"/>
</dbReference>
<feature type="compositionally biased region" description="Low complexity" evidence="2">
    <location>
        <begin position="183"/>
        <end position="195"/>
    </location>
</feature>
<reference evidence="6 7" key="1">
    <citation type="submission" date="2011-08" db="EMBL/GenBank/DDBJ databases">
        <title>The Genome Sequence of Clostridium hathewayi WAL-18680.</title>
        <authorList>
            <consortium name="The Broad Institute Genome Sequencing Platform"/>
            <person name="Earl A."/>
            <person name="Ward D."/>
            <person name="Feldgarden M."/>
            <person name="Gevers D."/>
            <person name="Finegold S.M."/>
            <person name="Summanen P.H."/>
            <person name="Molitoris D.R."/>
            <person name="Song M."/>
            <person name="Daigneault M."/>
            <person name="Allen-Vercoe E."/>
            <person name="Young S.K."/>
            <person name="Zeng Q."/>
            <person name="Gargeya S."/>
            <person name="Fitzgerald M."/>
            <person name="Haas B."/>
            <person name="Abouelleil A."/>
            <person name="Alvarado L."/>
            <person name="Arachchi H.M."/>
            <person name="Berlin A."/>
            <person name="Brown A."/>
            <person name="Chapman S.B."/>
            <person name="Chen Z."/>
            <person name="Dunbar C."/>
            <person name="Freedman E."/>
            <person name="Gearin G."/>
            <person name="Gellesch M."/>
            <person name="Goldberg J."/>
            <person name="Griggs A."/>
            <person name="Gujja S."/>
            <person name="Heiman D."/>
            <person name="Howarth C."/>
            <person name="Larson L."/>
            <person name="Lui A."/>
            <person name="MacDonald P.J.P."/>
            <person name="Montmayeur A."/>
            <person name="Murphy C."/>
            <person name="Neiman D."/>
            <person name="Pearson M."/>
            <person name="Priest M."/>
            <person name="Roberts A."/>
            <person name="Saif S."/>
            <person name="Shea T."/>
            <person name="Shenoy N."/>
            <person name="Sisk P."/>
            <person name="Stolte C."/>
            <person name="Sykes S."/>
            <person name="Wortman J."/>
            <person name="Nusbaum C."/>
            <person name="Birren B."/>
        </authorList>
    </citation>
    <scope>NUCLEOTIDE SEQUENCE [LARGE SCALE GENOMIC DNA]</scope>
    <source>
        <strain evidence="6 7">WAL-18680</strain>
    </source>
</reference>
<protein>
    <recommendedName>
        <fullName evidence="8">LysM domain-containing protein</fullName>
    </recommendedName>
</protein>
<feature type="domain" description="Teneurin-like YD-shell" evidence="5">
    <location>
        <begin position="2246"/>
        <end position="2379"/>
    </location>
</feature>
<organism evidence="6 7">
    <name type="scientific">Hungatella hathewayi WAL-18680</name>
    <dbReference type="NCBI Taxonomy" id="742737"/>
    <lineage>
        <taxon>Bacteria</taxon>
        <taxon>Bacillati</taxon>
        <taxon>Bacillota</taxon>
        <taxon>Clostridia</taxon>
        <taxon>Lachnospirales</taxon>
        <taxon>Lachnospiraceae</taxon>
        <taxon>Hungatella</taxon>
    </lineage>
</organism>
<evidence type="ECO:0000256" key="1">
    <source>
        <dbReference type="ARBA" id="ARBA00022737"/>
    </source>
</evidence>
<keyword evidence="7" id="KW-1185">Reference proteome</keyword>
<dbReference type="Proteomes" id="UP000005384">
    <property type="component" value="Unassembled WGS sequence"/>
</dbReference>
<feature type="domain" description="Teneurin-like YD-shell" evidence="5">
    <location>
        <begin position="1907"/>
        <end position="2056"/>
    </location>
</feature>
<dbReference type="Pfam" id="PF05593">
    <property type="entry name" value="RHS_repeat"/>
    <property type="match status" value="9"/>
</dbReference>
<dbReference type="NCBIfam" id="TIGR03696">
    <property type="entry name" value="Rhs_assc_core"/>
    <property type="match status" value="1"/>
</dbReference>
<feature type="compositionally biased region" description="Basic and acidic residues" evidence="2">
    <location>
        <begin position="3185"/>
        <end position="3206"/>
    </location>
</feature>
<feature type="domain" description="Teneurin-like YD-shell" evidence="5">
    <location>
        <begin position="1401"/>
        <end position="1589"/>
    </location>
</feature>
<evidence type="ECO:0000313" key="7">
    <source>
        <dbReference type="Proteomes" id="UP000005384"/>
    </source>
</evidence>
<feature type="domain" description="Teneurin-like YD-shell" evidence="5">
    <location>
        <begin position="2565"/>
        <end position="2696"/>
    </location>
</feature>
<evidence type="ECO:0000313" key="6">
    <source>
        <dbReference type="EMBL" id="EHI61505.1"/>
    </source>
</evidence>
<feature type="signal peptide" evidence="3">
    <location>
        <begin position="1"/>
        <end position="33"/>
    </location>
</feature>
<dbReference type="RefSeq" id="WP_006778512.1">
    <property type="nucleotide sequence ID" value="NZ_CP040506.1"/>
</dbReference>
<evidence type="ECO:0008006" key="8">
    <source>
        <dbReference type="Google" id="ProtNLM"/>
    </source>
</evidence>
<feature type="compositionally biased region" description="Polar residues" evidence="2">
    <location>
        <begin position="1009"/>
        <end position="1025"/>
    </location>
</feature>
<feature type="region of interest" description="Disordered" evidence="2">
    <location>
        <begin position="995"/>
        <end position="1078"/>
    </location>
</feature>
<dbReference type="Pfam" id="PF25023">
    <property type="entry name" value="TEN_YD-shell"/>
    <property type="match status" value="6"/>
</dbReference>
<gene>
    <name evidence="6" type="ORF">HMPREF9473_00528</name>
</gene>
<dbReference type="PATRIC" id="fig|742737.3.peg.528"/>
<dbReference type="HOGENOM" id="CLU_000403_0_0_9"/>
<evidence type="ECO:0000256" key="2">
    <source>
        <dbReference type="SAM" id="MobiDB-lite"/>
    </source>
</evidence>
<keyword evidence="3" id="KW-0732">Signal</keyword>
<feature type="domain" description="DUF6531" evidence="4">
    <location>
        <begin position="896"/>
        <end position="970"/>
    </location>
</feature>
<dbReference type="InterPro" id="IPR045351">
    <property type="entry name" value="DUF6531"/>
</dbReference>
<dbReference type="InterPro" id="IPR050708">
    <property type="entry name" value="T6SS_VgrG/RHS"/>
</dbReference>